<dbReference type="RefSeq" id="WP_088990646.1">
    <property type="nucleotide sequence ID" value="NZ_LT607409.1"/>
</dbReference>
<evidence type="ECO:0000313" key="2">
    <source>
        <dbReference type="EMBL" id="SCF26987.1"/>
    </source>
</evidence>
<protein>
    <submittedName>
        <fullName evidence="2">N-acetylglucosaminyl deacetylase, LmbE family</fullName>
    </submittedName>
</protein>
<sequence length="273" mass="29593">MAERPLTLMAVHAHPDDEATSTGGVLARYADEGITTVLVTCTDGRCGDGPGGVKPGDPGHDPAAVVAMRRAELEASCAVLEVSHLETLGYADSGMMGWSTNDQPGAFWTTPVAEAAGRLAELIRQYQPDVIVTYDENGFYGHPDHIQAHRITMAAVELTDSPAKVYWTTVPRTAFEQFGRVMRDLGVDWAEPDETVPPLGLPDDEITTWVDANSYGGQKFDALAAHASQTENIFFLQLGRDRFTELMGVETFVRVRDRTGAPTPEGDLFAGLR</sequence>
<gene>
    <name evidence="2" type="ORF">GA0070612_5656</name>
</gene>
<dbReference type="GO" id="GO:0016137">
    <property type="term" value="P:glycoside metabolic process"/>
    <property type="evidence" value="ECO:0007669"/>
    <property type="project" value="UniProtKB-ARBA"/>
</dbReference>
<proteinExistence type="predicted"/>
<dbReference type="PANTHER" id="PTHR12993:SF26">
    <property type="entry name" value="1D-MYO-INOSITOL 2-ACETAMIDO-2-DEOXY-ALPHA-D-GLUCOPYRANOSIDE DEACETYLASE"/>
    <property type="match status" value="1"/>
</dbReference>
<evidence type="ECO:0000313" key="3">
    <source>
        <dbReference type="Proteomes" id="UP000198224"/>
    </source>
</evidence>
<dbReference type="Gene3D" id="3.40.50.10320">
    <property type="entry name" value="LmbE-like"/>
    <property type="match status" value="1"/>
</dbReference>
<dbReference type="EMBL" id="LT607409">
    <property type="protein sequence ID" value="SCF26987.1"/>
    <property type="molecule type" value="Genomic_DNA"/>
</dbReference>
<dbReference type="SUPFAM" id="SSF102588">
    <property type="entry name" value="LmbE-like"/>
    <property type="match status" value="1"/>
</dbReference>
<dbReference type="Proteomes" id="UP000198224">
    <property type="component" value="Chromosome I"/>
</dbReference>
<accession>A0A1C4Z273</accession>
<reference evidence="3" key="1">
    <citation type="submission" date="2016-06" db="EMBL/GenBank/DDBJ databases">
        <authorList>
            <person name="Varghese N."/>
            <person name="Submissions Spin"/>
        </authorList>
    </citation>
    <scope>NUCLEOTIDE SEQUENCE [LARGE SCALE GENOMIC DNA]</scope>
    <source>
        <strain evidence="3">DSM 45160</strain>
    </source>
</reference>
<keyword evidence="3" id="KW-1185">Reference proteome</keyword>
<keyword evidence="1" id="KW-0862">Zinc</keyword>
<dbReference type="InterPro" id="IPR024078">
    <property type="entry name" value="LmbE-like_dom_sf"/>
</dbReference>
<name>A0A1C4Z273_9ACTN</name>
<dbReference type="GO" id="GO:0016811">
    <property type="term" value="F:hydrolase activity, acting on carbon-nitrogen (but not peptide) bonds, in linear amides"/>
    <property type="evidence" value="ECO:0007669"/>
    <property type="project" value="TreeGrafter"/>
</dbReference>
<organism evidence="2 3">
    <name type="scientific">Micromonospora chokoriensis</name>
    <dbReference type="NCBI Taxonomy" id="356851"/>
    <lineage>
        <taxon>Bacteria</taxon>
        <taxon>Bacillati</taxon>
        <taxon>Actinomycetota</taxon>
        <taxon>Actinomycetes</taxon>
        <taxon>Micromonosporales</taxon>
        <taxon>Micromonosporaceae</taxon>
        <taxon>Micromonospora</taxon>
    </lineage>
</organism>
<dbReference type="PANTHER" id="PTHR12993">
    <property type="entry name" value="N-ACETYLGLUCOSAMINYL-PHOSPHATIDYLINOSITOL DE-N-ACETYLASE-RELATED"/>
    <property type="match status" value="1"/>
</dbReference>
<evidence type="ECO:0000256" key="1">
    <source>
        <dbReference type="ARBA" id="ARBA00022833"/>
    </source>
</evidence>
<dbReference type="AlphaFoldDB" id="A0A1C4Z273"/>
<dbReference type="Pfam" id="PF02585">
    <property type="entry name" value="PIG-L"/>
    <property type="match status" value="1"/>
</dbReference>
<dbReference type="InterPro" id="IPR003737">
    <property type="entry name" value="GlcNAc_PI_deacetylase-related"/>
</dbReference>